<feature type="compositionally biased region" description="Basic and acidic residues" evidence="1">
    <location>
        <begin position="118"/>
        <end position="134"/>
    </location>
</feature>
<dbReference type="EMBL" id="KN838537">
    <property type="protein sequence ID" value="KIK09970.1"/>
    <property type="molecule type" value="Genomic_DNA"/>
</dbReference>
<evidence type="ECO:0000313" key="2">
    <source>
        <dbReference type="EMBL" id="KIK09970.1"/>
    </source>
</evidence>
<dbReference type="Proteomes" id="UP000054477">
    <property type="component" value="Unassembled WGS sequence"/>
</dbReference>
<feature type="compositionally biased region" description="Low complexity" evidence="1">
    <location>
        <begin position="32"/>
        <end position="59"/>
    </location>
</feature>
<dbReference type="OrthoDB" id="3264954at2759"/>
<organism evidence="2 3">
    <name type="scientific">Laccaria amethystina LaAM-08-1</name>
    <dbReference type="NCBI Taxonomy" id="1095629"/>
    <lineage>
        <taxon>Eukaryota</taxon>
        <taxon>Fungi</taxon>
        <taxon>Dikarya</taxon>
        <taxon>Basidiomycota</taxon>
        <taxon>Agaricomycotina</taxon>
        <taxon>Agaricomycetes</taxon>
        <taxon>Agaricomycetidae</taxon>
        <taxon>Agaricales</taxon>
        <taxon>Agaricineae</taxon>
        <taxon>Hydnangiaceae</taxon>
        <taxon>Laccaria</taxon>
    </lineage>
</organism>
<proteinExistence type="predicted"/>
<dbReference type="STRING" id="1095629.A0A0C9XCK7"/>
<reference evidence="3" key="2">
    <citation type="submission" date="2015-01" db="EMBL/GenBank/DDBJ databases">
        <title>Evolutionary Origins and Diversification of the Mycorrhizal Mutualists.</title>
        <authorList>
            <consortium name="DOE Joint Genome Institute"/>
            <consortium name="Mycorrhizal Genomics Consortium"/>
            <person name="Kohler A."/>
            <person name="Kuo A."/>
            <person name="Nagy L.G."/>
            <person name="Floudas D."/>
            <person name="Copeland A."/>
            <person name="Barry K.W."/>
            <person name="Cichocki N."/>
            <person name="Veneault-Fourrey C."/>
            <person name="LaButti K."/>
            <person name="Lindquist E.A."/>
            <person name="Lipzen A."/>
            <person name="Lundell T."/>
            <person name="Morin E."/>
            <person name="Murat C."/>
            <person name="Riley R."/>
            <person name="Ohm R."/>
            <person name="Sun H."/>
            <person name="Tunlid A."/>
            <person name="Henrissat B."/>
            <person name="Grigoriev I.V."/>
            <person name="Hibbett D.S."/>
            <person name="Martin F."/>
        </authorList>
    </citation>
    <scope>NUCLEOTIDE SEQUENCE [LARGE SCALE GENOMIC DNA]</scope>
    <source>
        <strain evidence="3">LaAM-08-1</strain>
    </source>
</reference>
<name>A0A0C9XCK7_9AGAR</name>
<feature type="region of interest" description="Disordered" evidence="1">
    <location>
        <begin position="1"/>
        <end position="143"/>
    </location>
</feature>
<reference evidence="2 3" key="1">
    <citation type="submission" date="2014-04" db="EMBL/GenBank/DDBJ databases">
        <authorList>
            <consortium name="DOE Joint Genome Institute"/>
            <person name="Kuo A."/>
            <person name="Kohler A."/>
            <person name="Nagy L.G."/>
            <person name="Floudas D."/>
            <person name="Copeland A."/>
            <person name="Barry K.W."/>
            <person name="Cichocki N."/>
            <person name="Veneault-Fourrey C."/>
            <person name="LaButti K."/>
            <person name="Lindquist E.A."/>
            <person name="Lipzen A."/>
            <person name="Lundell T."/>
            <person name="Morin E."/>
            <person name="Murat C."/>
            <person name="Sun H."/>
            <person name="Tunlid A."/>
            <person name="Henrissat B."/>
            <person name="Grigoriev I.V."/>
            <person name="Hibbett D.S."/>
            <person name="Martin F."/>
            <person name="Nordberg H.P."/>
            <person name="Cantor M.N."/>
            <person name="Hua S.X."/>
        </authorList>
    </citation>
    <scope>NUCLEOTIDE SEQUENCE [LARGE SCALE GENOMIC DNA]</scope>
    <source>
        <strain evidence="2 3">LaAM-08-1</strain>
    </source>
</reference>
<keyword evidence="3" id="KW-1185">Reference proteome</keyword>
<dbReference type="HOGENOM" id="CLU_1441555_0_0_1"/>
<evidence type="ECO:0000313" key="3">
    <source>
        <dbReference type="Proteomes" id="UP000054477"/>
    </source>
</evidence>
<protein>
    <submittedName>
        <fullName evidence="2">Uncharacterized protein</fullName>
    </submittedName>
</protein>
<dbReference type="AlphaFoldDB" id="A0A0C9XCK7"/>
<evidence type="ECO:0000256" key="1">
    <source>
        <dbReference type="SAM" id="MobiDB-lite"/>
    </source>
</evidence>
<gene>
    <name evidence="2" type="ORF">K443DRAFT_306546</name>
</gene>
<sequence>MTPRSPPARPHIGINVSHRFSATEWGEDDAWDSASDSESPRQSSLTSSWNRSTSSSSTTAPKIVPRPSNNSSSSTLAFSYTHLNAPNPSSYPPNTDPIPSQTPKNGWTIVRKGSNTFDDQKRPDGGTEREKDDLGGDEDVEGDMILGDLETESNALGVASSESSLPSQLKGKENRRYIREDVDNIVNGSFIRVLHYLS</sequence>
<feature type="compositionally biased region" description="Polar residues" evidence="1">
    <location>
        <begin position="75"/>
        <end position="88"/>
    </location>
</feature>
<accession>A0A0C9XCK7</accession>